<keyword evidence="8" id="KW-1185">Reference proteome</keyword>
<evidence type="ECO:0008006" key="9">
    <source>
        <dbReference type="Google" id="ProtNLM"/>
    </source>
</evidence>
<comment type="caution">
    <text evidence="7">The sequence shown here is derived from an EMBL/GenBank/DDBJ whole genome shotgun (WGS) entry which is preliminary data.</text>
</comment>
<feature type="region of interest" description="Disordered" evidence="6">
    <location>
        <begin position="1"/>
        <end position="34"/>
    </location>
</feature>
<keyword evidence="5" id="KW-0472">Membrane</keyword>
<feature type="region of interest" description="Disordered" evidence="6">
    <location>
        <begin position="84"/>
        <end position="133"/>
    </location>
</feature>
<organism evidence="7 8">
    <name type="scientific">Cryomyces minteri</name>
    <dbReference type="NCBI Taxonomy" id="331657"/>
    <lineage>
        <taxon>Eukaryota</taxon>
        <taxon>Fungi</taxon>
        <taxon>Dikarya</taxon>
        <taxon>Ascomycota</taxon>
        <taxon>Pezizomycotina</taxon>
        <taxon>Dothideomycetes</taxon>
        <taxon>Dothideomycetes incertae sedis</taxon>
        <taxon>Cryomyces</taxon>
    </lineage>
</organism>
<evidence type="ECO:0000256" key="6">
    <source>
        <dbReference type="SAM" id="MobiDB-lite"/>
    </source>
</evidence>
<evidence type="ECO:0000256" key="1">
    <source>
        <dbReference type="ARBA" id="ARBA00004141"/>
    </source>
</evidence>
<sequence length="133" mass="14565">MASDGLMDKTYTSDFKVTSPQSPSEEAPSPELGQVKTAHVIDHYDERSLCRKFDYRILPILALMYLCNALDKGNLGNAKTNHLEDNLGFVKGGSQYKPRPSVLPGLASNSQKPSRSEPPEKSPSYQSGGRHNG</sequence>
<reference evidence="7 8" key="1">
    <citation type="submission" date="2017-03" db="EMBL/GenBank/DDBJ databases">
        <title>Genomes of endolithic fungi from Antarctica.</title>
        <authorList>
            <person name="Coleine C."/>
            <person name="Masonjones S."/>
            <person name="Stajich J.E."/>
        </authorList>
    </citation>
    <scope>NUCLEOTIDE SEQUENCE [LARGE SCALE GENOMIC DNA]</scope>
    <source>
        <strain evidence="7 8">CCFEE 5187</strain>
    </source>
</reference>
<evidence type="ECO:0000313" key="8">
    <source>
        <dbReference type="Proteomes" id="UP000308768"/>
    </source>
</evidence>
<keyword evidence="4" id="KW-1133">Transmembrane helix</keyword>
<name>A0A4U0XYA2_9PEZI</name>
<dbReference type="GO" id="GO:0022857">
    <property type="term" value="F:transmembrane transporter activity"/>
    <property type="evidence" value="ECO:0007669"/>
    <property type="project" value="TreeGrafter"/>
</dbReference>
<keyword evidence="2" id="KW-0813">Transport</keyword>
<accession>A0A4U0XYA2</accession>
<evidence type="ECO:0000256" key="5">
    <source>
        <dbReference type="ARBA" id="ARBA00023136"/>
    </source>
</evidence>
<proteinExistence type="predicted"/>
<dbReference type="EMBL" id="NAJN01000040">
    <property type="protein sequence ID" value="TKA80948.1"/>
    <property type="molecule type" value="Genomic_DNA"/>
</dbReference>
<dbReference type="Proteomes" id="UP000308768">
    <property type="component" value="Unassembled WGS sequence"/>
</dbReference>
<dbReference type="PANTHER" id="PTHR43791">
    <property type="entry name" value="PERMEASE-RELATED"/>
    <property type="match status" value="1"/>
</dbReference>
<evidence type="ECO:0000256" key="3">
    <source>
        <dbReference type="ARBA" id="ARBA00022692"/>
    </source>
</evidence>
<dbReference type="PANTHER" id="PTHR43791:SF50">
    <property type="entry name" value="TRANSPORTER, PUTATIVE (AFU_ORTHOLOGUE AFUA_2G00840)-RELATED"/>
    <property type="match status" value="1"/>
</dbReference>
<evidence type="ECO:0000256" key="2">
    <source>
        <dbReference type="ARBA" id="ARBA00022448"/>
    </source>
</evidence>
<comment type="subcellular location">
    <subcellularLocation>
        <location evidence="1">Membrane</location>
        <topology evidence="1">Multi-pass membrane protein</topology>
    </subcellularLocation>
</comment>
<evidence type="ECO:0000256" key="4">
    <source>
        <dbReference type="ARBA" id="ARBA00022989"/>
    </source>
</evidence>
<feature type="compositionally biased region" description="Low complexity" evidence="6">
    <location>
        <begin position="19"/>
        <end position="31"/>
    </location>
</feature>
<dbReference type="AlphaFoldDB" id="A0A4U0XYA2"/>
<dbReference type="GO" id="GO:0016020">
    <property type="term" value="C:membrane"/>
    <property type="evidence" value="ECO:0007669"/>
    <property type="project" value="UniProtKB-SubCell"/>
</dbReference>
<gene>
    <name evidence="7" type="ORF">B0A49_00882</name>
</gene>
<protein>
    <recommendedName>
        <fullName evidence="9">Major facilitator superfamily (MFS) profile domain-containing protein</fullName>
    </recommendedName>
</protein>
<keyword evidence="3" id="KW-0812">Transmembrane</keyword>
<dbReference type="OrthoDB" id="2985014at2759"/>
<dbReference type="STRING" id="331657.A0A4U0XYA2"/>
<evidence type="ECO:0000313" key="7">
    <source>
        <dbReference type="EMBL" id="TKA80948.1"/>
    </source>
</evidence>